<protein>
    <submittedName>
        <fullName evidence="2">DUF2087 domain-containing protein</fullName>
    </submittedName>
</protein>
<sequence length="92" mass="10878">MTSDDDSQVLRRFFSAEGRLLDMPTRHAKRRLVLDHVAQRFEPGRRYDWRTVDALLKEVYDDHAALRRYLVDDGFLSREGDVYWRSGGSVDF</sequence>
<accession>A0ABW3W338</accession>
<comment type="caution">
    <text evidence="2">The sequence shown here is derived from an EMBL/GenBank/DDBJ whole genome shotgun (WGS) entry which is preliminary data.</text>
</comment>
<dbReference type="InterPro" id="IPR018656">
    <property type="entry name" value="DUF2087"/>
</dbReference>
<reference evidence="3" key="1">
    <citation type="journal article" date="2019" name="Int. J. Syst. Evol. Microbiol.">
        <title>The Global Catalogue of Microorganisms (GCM) 10K type strain sequencing project: providing services to taxonomists for standard genome sequencing and annotation.</title>
        <authorList>
            <consortium name="The Broad Institute Genomics Platform"/>
            <consortium name="The Broad Institute Genome Sequencing Center for Infectious Disease"/>
            <person name="Wu L."/>
            <person name="Ma J."/>
        </authorList>
    </citation>
    <scope>NUCLEOTIDE SEQUENCE [LARGE SCALE GENOMIC DNA]</scope>
    <source>
        <strain evidence="3">CCUG 52478</strain>
    </source>
</reference>
<dbReference type="EMBL" id="JBHTLX010000017">
    <property type="protein sequence ID" value="MFD1248642.1"/>
    <property type="molecule type" value="Genomic_DNA"/>
</dbReference>
<dbReference type="RefSeq" id="WP_367922020.1">
    <property type="nucleotide sequence ID" value="NZ_BAABAC010000050.1"/>
</dbReference>
<evidence type="ECO:0000259" key="1">
    <source>
        <dbReference type="Pfam" id="PF09860"/>
    </source>
</evidence>
<evidence type="ECO:0000313" key="3">
    <source>
        <dbReference type="Proteomes" id="UP001597229"/>
    </source>
</evidence>
<dbReference type="Proteomes" id="UP001597229">
    <property type="component" value="Unassembled WGS sequence"/>
</dbReference>
<feature type="domain" description="DUF2087" evidence="1">
    <location>
        <begin position="19"/>
        <end position="85"/>
    </location>
</feature>
<proteinExistence type="predicted"/>
<name>A0ABW3W338_9ACTN</name>
<dbReference type="Pfam" id="PF09860">
    <property type="entry name" value="DUF2087"/>
    <property type="match status" value="1"/>
</dbReference>
<organism evidence="2 3">
    <name type="scientific">Nocardioides ginsengisoli</name>
    <dbReference type="NCBI Taxonomy" id="363868"/>
    <lineage>
        <taxon>Bacteria</taxon>
        <taxon>Bacillati</taxon>
        <taxon>Actinomycetota</taxon>
        <taxon>Actinomycetes</taxon>
        <taxon>Propionibacteriales</taxon>
        <taxon>Nocardioidaceae</taxon>
        <taxon>Nocardioides</taxon>
    </lineage>
</organism>
<gene>
    <name evidence="2" type="ORF">ACFQ3F_12655</name>
</gene>
<evidence type="ECO:0000313" key="2">
    <source>
        <dbReference type="EMBL" id="MFD1248642.1"/>
    </source>
</evidence>
<keyword evidence="3" id="KW-1185">Reference proteome</keyword>